<dbReference type="InterPro" id="IPR008757">
    <property type="entry name" value="Peptidase_M6-like_domain"/>
</dbReference>
<dbReference type="GO" id="GO:0046872">
    <property type="term" value="F:metal ion binding"/>
    <property type="evidence" value="ECO:0007669"/>
    <property type="project" value="UniProtKB-KW"/>
</dbReference>
<evidence type="ECO:0000313" key="14">
    <source>
        <dbReference type="EMBL" id="MDA0179448.1"/>
    </source>
</evidence>
<sequence length="786" mass="85550">MRRVGTGLASLAIAAGLAATVALDAGAAPPVGTTQQQPQTDDLPNPLEEKRRELRAEAIQDVLTGRAKVEQRGASKVVKVGRTGAPAAQAEDQYVELAREKTDKIFVVLAEFGNERAAGYPDQDTNKNIPGPTTWNGPVRNQIPAPDRSKDNSTVWQPNYDKAHYEQVYFGAGDTADSVKSYYERQSSGRYSVEGQVTDWVKVRYNEARYGRSGGYPCPDNVCANTWDLIKDAIDTWVADQHAKGRTDEQIKADLASYDQWDRNDFDHDGNFNEPDGYIDHFQIVHAGGDEADGDPHQGEDAIWSHRWKAFQGTGEGPASNKDGGTQIGTTGLWVADYTIQPENGGVSVFAHEYGHDLGLPDHYDTAGGPDNAVSWWTLMAQSRTSDTSDQAIGTRAADLGAWDKLQLGWLDYEIVPAGQTRTLDLGPHEYNSAKAQGVVVPLPQKTVTHDVGAPAAGAKQWWSGTGNDLDNTLTRSVAVPAGTTTLTFQARWNIEDCGTTPCDYGYVEVDDGTGFKAIKGSITKEGNGIDGYQATYTPATFDLSAYAGKTVQLRLRYKTDGAAEGQDPSAEAGFFADEIKVVNGTTTVFADGAENGANGWTANGWTAVAGSFDTLHDHFYIASNRTYASYDKYLQTGPYNFGFPDRPDWVEHFPYQNGLLVSYWDTSQGDNNESEHPGQGLILPIDANPRPIYRLDGKPWRGRVQTYDAPFGLEKSDSFTLHTETGAASYIRGQAAVPTFDDRKEYWDPALPTVGVKVPHVGVQIRVTQQSGTSMKIRVSGTPGT</sequence>
<evidence type="ECO:0000313" key="15">
    <source>
        <dbReference type="Proteomes" id="UP001147653"/>
    </source>
</evidence>
<keyword evidence="8" id="KW-0862">Zinc</keyword>
<dbReference type="PIRSF" id="PIRSF007519">
    <property type="entry name" value="Protease_InhA"/>
    <property type="match status" value="1"/>
</dbReference>
<evidence type="ECO:0000256" key="9">
    <source>
        <dbReference type="ARBA" id="ARBA00023049"/>
    </source>
</evidence>
<dbReference type="Pfam" id="PF20773">
    <property type="entry name" value="InhA-like_MAM"/>
    <property type="match status" value="1"/>
</dbReference>
<keyword evidence="5" id="KW-0479">Metal-binding</keyword>
<dbReference type="EMBL" id="JAPDDP010000005">
    <property type="protein sequence ID" value="MDA0179448.1"/>
    <property type="molecule type" value="Genomic_DNA"/>
</dbReference>
<keyword evidence="9" id="KW-0482">Metalloprotease</keyword>
<evidence type="ECO:0000256" key="3">
    <source>
        <dbReference type="ARBA" id="ARBA00022525"/>
    </source>
</evidence>
<evidence type="ECO:0000259" key="12">
    <source>
        <dbReference type="Pfam" id="PF05547"/>
    </source>
</evidence>
<dbReference type="AlphaFoldDB" id="A0A9X3S6S0"/>
<dbReference type="GO" id="GO:0008237">
    <property type="term" value="F:metallopeptidase activity"/>
    <property type="evidence" value="ECO:0007669"/>
    <property type="project" value="UniProtKB-KW"/>
</dbReference>
<proteinExistence type="predicted"/>
<reference evidence="14" key="1">
    <citation type="submission" date="2022-10" db="EMBL/GenBank/DDBJ databases">
        <title>The WGS of Solirubrobacter phytolaccae KCTC 29190.</title>
        <authorList>
            <person name="Jiang Z."/>
        </authorList>
    </citation>
    <scope>NUCLEOTIDE SEQUENCE</scope>
    <source>
        <strain evidence="14">KCTC 29190</strain>
    </source>
</reference>
<comment type="cofactor">
    <cofactor evidence="1">
        <name>Zn(2+)</name>
        <dbReference type="ChEBI" id="CHEBI:29105"/>
    </cofactor>
</comment>
<dbReference type="RefSeq" id="WP_270023724.1">
    <property type="nucleotide sequence ID" value="NZ_JAPDDP010000005.1"/>
</dbReference>
<evidence type="ECO:0000259" key="13">
    <source>
        <dbReference type="Pfam" id="PF20774"/>
    </source>
</evidence>
<dbReference type="InterPro" id="IPR012300">
    <property type="entry name" value="Pept_M6_InhA"/>
</dbReference>
<evidence type="ECO:0000256" key="4">
    <source>
        <dbReference type="ARBA" id="ARBA00022670"/>
    </source>
</evidence>
<dbReference type="NCBIfam" id="TIGR03296">
    <property type="entry name" value="M6dom_TIGR03296"/>
    <property type="match status" value="1"/>
</dbReference>
<dbReference type="GO" id="GO:0005576">
    <property type="term" value="C:extracellular region"/>
    <property type="evidence" value="ECO:0007669"/>
    <property type="project" value="UniProtKB-SubCell"/>
</dbReference>
<organism evidence="14 15">
    <name type="scientific">Solirubrobacter phytolaccae</name>
    <dbReference type="NCBI Taxonomy" id="1404360"/>
    <lineage>
        <taxon>Bacteria</taxon>
        <taxon>Bacillati</taxon>
        <taxon>Actinomycetota</taxon>
        <taxon>Thermoleophilia</taxon>
        <taxon>Solirubrobacterales</taxon>
        <taxon>Solirubrobacteraceae</taxon>
        <taxon>Solirubrobacter</taxon>
    </lineage>
</organism>
<comment type="caution">
    <text evidence="14">The sequence shown here is derived from an EMBL/GenBank/DDBJ whole genome shotgun (WGS) entry which is preliminary data.</text>
</comment>
<feature type="domain" description="Peptidase M6-like" evidence="12">
    <location>
        <begin position="93"/>
        <end position="410"/>
    </location>
</feature>
<feature type="compositionally biased region" description="Polar residues" evidence="10">
    <location>
        <begin position="126"/>
        <end position="136"/>
    </location>
</feature>
<dbReference type="InterPro" id="IPR048665">
    <property type="entry name" value="InhA-like_VEG"/>
</dbReference>
<evidence type="ECO:0000256" key="7">
    <source>
        <dbReference type="ARBA" id="ARBA00022801"/>
    </source>
</evidence>
<dbReference type="Pfam" id="PF05547">
    <property type="entry name" value="Peptidase_M6"/>
    <property type="match status" value="1"/>
</dbReference>
<evidence type="ECO:0000256" key="10">
    <source>
        <dbReference type="SAM" id="MobiDB-lite"/>
    </source>
</evidence>
<name>A0A9X3S6S0_9ACTN</name>
<evidence type="ECO:0000256" key="2">
    <source>
        <dbReference type="ARBA" id="ARBA00004613"/>
    </source>
</evidence>
<keyword evidence="7" id="KW-0378">Hydrolase</keyword>
<dbReference type="PANTHER" id="PTHR13062">
    <property type="entry name" value="COLLAGENASE"/>
    <property type="match status" value="1"/>
</dbReference>
<keyword evidence="6 11" id="KW-0732">Signal</keyword>
<evidence type="ECO:0000256" key="1">
    <source>
        <dbReference type="ARBA" id="ARBA00001947"/>
    </source>
</evidence>
<feature type="signal peptide" evidence="11">
    <location>
        <begin position="1"/>
        <end position="27"/>
    </location>
</feature>
<feature type="region of interest" description="Disordered" evidence="10">
    <location>
        <begin position="118"/>
        <end position="153"/>
    </location>
</feature>
<keyword evidence="3" id="KW-0964">Secreted</keyword>
<gene>
    <name evidence="14" type="ORF">OJ997_04005</name>
</gene>
<evidence type="ECO:0000256" key="5">
    <source>
        <dbReference type="ARBA" id="ARBA00022723"/>
    </source>
</evidence>
<evidence type="ECO:0000256" key="6">
    <source>
        <dbReference type="ARBA" id="ARBA00022729"/>
    </source>
</evidence>
<dbReference type="SUPFAM" id="SSF55486">
    <property type="entry name" value="Metalloproteases ('zincins'), catalytic domain"/>
    <property type="match status" value="1"/>
</dbReference>
<evidence type="ECO:0000256" key="11">
    <source>
        <dbReference type="SAM" id="SignalP"/>
    </source>
</evidence>
<evidence type="ECO:0000256" key="8">
    <source>
        <dbReference type="ARBA" id="ARBA00022833"/>
    </source>
</evidence>
<accession>A0A9X3S6S0</accession>
<dbReference type="GO" id="GO:0006508">
    <property type="term" value="P:proteolysis"/>
    <property type="evidence" value="ECO:0007669"/>
    <property type="project" value="UniProtKB-KW"/>
</dbReference>
<dbReference type="Pfam" id="PF20774">
    <property type="entry name" value="InhA-like_VEG"/>
    <property type="match status" value="1"/>
</dbReference>
<keyword evidence="4" id="KW-0645">Protease</keyword>
<protein>
    <submittedName>
        <fullName evidence="14">Immune inhibitor A</fullName>
    </submittedName>
</protein>
<keyword evidence="15" id="KW-1185">Reference proteome</keyword>
<feature type="compositionally biased region" description="Low complexity" evidence="10">
    <location>
        <begin position="29"/>
        <end position="40"/>
    </location>
</feature>
<dbReference type="Proteomes" id="UP001147653">
    <property type="component" value="Unassembled WGS sequence"/>
</dbReference>
<comment type="subcellular location">
    <subcellularLocation>
        <location evidence="2">Secreted</location>
    </subcellularLocation>
</comment>
<feature type="chain" id="PRO_5040775130" evidence="11">
    <location>
        <begin position="28"/>
        <end position="786"/>
    </location>
</feature>
<dbReference type="PANTHER" id="PTHR13062:SF12">
    <property type="entry name" value="ALPHA-2-MACROGLOBULIN DOMAIN-CONTAINING PROTEIN"/>
    <property type="match status" value="1"/>
</dbReference>
<feature type="domain" description="Immune inhibitor A-like metallopeptidase VEG" evidence="13">
    <location>
        <begin position="617"/>
        <end position="775"/>
    </location>
</feature>
<feature type="region of interest" description="Disordered" evidence="10">
    <location>
        <begin position="29"/>
        <end position="49"/>
    </location>
</feature>